<proteinExistence type="inferred from homology"/>
<dbReference type="PANTHER" id="PTHR43046">
    <property type="entry name" value="GDP-MANNOSE MANNOSYL HYDROLASE"/>
    <property type="match status" value="1"/>
</dbReference>
<organism evidence="5 6">
    <name type="scientific">Blautia obeum</name>
    <dbReference type="NCBI Taxonomy" id="40520"/>
    <lineage>
        <taxon>Bacteria</taxon>
        <taxon>Bacillati</taxon>
        <taxon>Bacillota</taxon>
        <taxon>Clostridia</taxon>
        <taxon>Lachnospirales</taxon>
        <taxon>Lachnospiraceae</taxon>
        <taxon>Blautia</taxon>
    </lineage>
</organism>
<protein>
    <submittedName>
        <fullName evidence="5">NUDIX domain-containing protein</fullName>
    </submittedName>
</protein>
<dbReference type="EMBL" id="PSQG01000008">
    <property type="protein sequence ID" value="RCH44412.1"/>
    <property type="molecule type" value="Genomic_DNA"/>
</dbReference>
<dbReference type="AlphaFoldDB" id="A0A367G126"/>
<evidence type="ECO:0000259" key="4">
    <source>
        <dbReference type="PROSITE" id="PS51462"/>
    </source>
</evidence>
<dbReference type="RefSeq" id="WP_092069605.1">
    <property type="nucleotide sequence ID" value="NZ_PSQG01000008.1"/>
</dbReference>
<evidence type="ECO:0000256" key="2">
    <source>
        <dbReference type="ARBA" id="ARBA00022801"/>
    </source>
</evidence>
<dbReference type="SUPFAM" id="SSF55811">
    <property type="entry name" value="Nudix"/>
    <property type="match status" value="1"/>
</dbReference>
<accession>A0A367G126</accession>
<evidence type="ECO:0000256" key="1">
    <source>
        <dbReference type="ARBA" id="ARBA00001946"/>
    </source>
</evidence>
<dbReference type="Pfam" id="PF00293">
    <property type="entry name" value="NUDIX"/>
    <property type="match status" value="1"/>
</dbReference>
<keyword evidence="2 3" id="KW-0378">Hydrolase</keyword>
<dbReference type="Proteomes" id="UP000253208">
    <property type="component" value="Unassembled WGS sequence"/>
</dbReference>
<sequence>MEFWDIYDADKKPTGRTMKRNDWCLKDGEYHLTVLGVVARPDKTFLITKRVMTKAWAPGWWEVSGGAAQAGEASRDAVLREVKEETGLDASEAEGGYLFTYKRENPGEGDNYFVDVYRFVMDVEDKDLKLQTEETDGYMFATLEQIRAFAAEGKFLHYDSIKKVFEF</sequence>
<dbReference type="InterPro" id="IPR000086">
    <property type="entry name" value="NUDIX_hydrolase_dom"/>
</dbReference>
<name>A0A367G126_9FIRM</name>
<dbReference type="InterPro" id="IPR020476">
    <property type="entry name" value="Nudix_hydrolase"/>
</dbReference>
<dbReference type="PROSITE" id="PS00893">
    <property type="entry name" value="NUDIX_BOX"/>
    <property type="match status" value="1"/>
</dbReference>
<dbReference type="InterPro" id="IPR015797">
    <property type="entry name" value="NUDIX_hydrolase-like_dom_sf"/>
</dbReference>
<evidence type="ECO:0000313" key="5">
    <source>
        <dbReference type="EMBL" id="RCH44412.1"/>
    </source>
</evidence>
<reference evidence="5 6" key="1">
    <citation type="submission" date="2018-02" db="EMBL/GenBank/DDBJ databases">
        <title>Complete genome sequencing of Faecalibacterium prausnitzii strains isolated from the human gut.</title>
        <authorList>
            <person name="Fitzgerald B.C."/>
            <person name="Shkoporov A.N."/>
            <person name="Ross P.R."/>
            <person name="Hill C."/>
        </authorList>
    </citation>
    <scope>NUCLEOTIDE SEQUENCE [LARGE SCALE GENOMIC DNA]</scope>
    <source>
        <strain evidence="5 6">APC942/31-1</strain>
    </source>
</reference>
<dbReference type="PROSITE" id="PS51462">
    <property type="entry name" value="NUDIX"/>
    <property type="match status" value="1"/>
</dbReference>
<comment type="similarity">
    <text evidence="3">Belongs to the Nudix hydrolase family.</text>
</comment>
<dbReference type="CDD" id="cd04693">
    <property type="entry name" value="NUDIX_Hydrolase"/>
    <property type="match status" value="1"/>
</dbReference>
<evidence type="ECO:0000313" key="6">
    <source>
        <dbReference type="Proteomes" id="UP000253208"/>
    </source>
</evidence>
<comment type="caution">
    <text evidence="5">The sequence shown here is derived from an EMBL/GenBank/DDBJ whole genome shotgun (WGS) entry which is preliminary data.</text>
</comment>
<dbReference type="Gene3D" id="3.90.79.10">
    <property type="entry name" value="Nucleoside Triphosphate Pyrophosphohydrolase"/>
    <property type="match status" value="1"/>
</dbReference>
<dbReference type="PRINTS" id="PR00502">
    <property type="entry name" value="NUDIXFAMILY"/>
</dbReference>
<dbReference type="PANTHER" id="PTHR43046:SF14">
    <property type="entry name" value="MUTT_NUDIX FAMILY PROTEIN"/>
    <property type="match status" value="1"/>
</dbReference>
<comment type="cofactor">
    <cofactor evidence="1">
        <name>Mg(2+)</name>
        <dbReference type="ChEBI" id="CHEBI:18420"/>
    </cofactor>
</comment>
<gene>
    <name evidence="5" type="ORF">C4886_07160</name>
</gene>
<dbReference type="InterPro" id="IPR020084">
    <property type="entry name" value="NUDIX_hydrolase_CS"/>
</dbReference>
<dbReference type="GO" id="GO:0016787">
    <property type="term" value="F:hydrolase activity"/>
    <property type="evidence" value="ECO:0007669"/>
    <property type="project" value="UniProtKB-KW"/>
</dbReference>
<feature type="domain" description="Nudix hydrolase" evidence="4">
    <location>
        <begin position="29"/>
        <end position="163"/>
    </location>
</feature>
<evidence type="ECO:0000256" key="3">
    <source>
        <dbReference type="RuleBase" id="RU003476"/>
    </source>
</evidence>